<organism evidence="2 3">
    <name type="scientific">Arabis nemorensis</name>
    <dbReference type="NCBI Taxonomy" id="586526"/>
    <lineage>
        <taxon>Eukaryota</taxon>
        <taxon>Viridiplantae</taxon>
        <taxon>Streptophyta</taxon>
        <taxon>Embryophyta</taxon>
        <taxon>Tracheophyta</taxon>
        <taxon>Spermatophyta</taxon>
        <taxon>Magnoliopsida</taxon>
        <taxon>eudicotyledons</taxon>
        <taxon>Gunneridae</taxon>
        <taxon>Pentapetalae</taxon>
        <taxon>rosids</taxon>
        <taxon>malvids</taxon>
        <taxon>Brassicales</taxon>
        <taxon>Brassicaceae</taxon>
        <taxon>Arabideae</taxon>
        <taxon>Arabis</taxon>
    </lineage>
</organism>
<comment type="caution">
    <text evidence="2">The sequence shown here is derived from an EMBL/GenBank/DDBJ whole genome shotgun (WGS) entry which is preliminary data.</text>
</comment>
<evidence type="ECO:0000313" key="3">
    <source>
        <dbReference type="Proteomes" id="UP000489600"/>
    </source>
</evidence>
<evidence type="ECO:0000256" key="1">
    <source>
        <dbReference type="ARBA" id="ARBA00008668"/>
    </source>
</evidence>
<dbReference type="AlphaFoldDB" id="A0A565AWI6"/>
<dbReference type="EMBL" id="CABITT030000001">
    <property type="protein sequence ID" value="VVA92905.1"/>
    <property type="molecule type" value="Genomic_DNA"/>
</dbReference>
<comment type="similarity">
    <text evidence="1">Belongs to the 'GDSL' lipolytic enzyme family.</text>
</comment>
<dbReference type="PANTHER" id="PTHR22835">
    <property type="entry name" value="ZINC FINGER FYVE DOMAIN CONTAINING PROTEIN"/>
    <property type="match status" value="1"/>
</dbReference>
<dbReference type="OrthoDB" id="1111460at2759"/>
<keyword evidence="3" id="KW-1185">Reference proteome</keyword>
<dbReference type="InterPro" id="IPR036514">
    <property type="entry name" value="SGNH_hydro_sf"/>
</dbReference>
<dbReference type="PANTHER" id="PTHR22835:SF683">
    <property type="entry name" value="OS05G0506800 PROTEIN"/>
    <property type="match status" value="1"/>
</dbReference>
<protein>
    <submittedName>
        <fullName evidence="2">Uncharacterized protein</fullName>
    </submittedName>
</protein>
<dbReference type="Gene3D" id="3.40.50.1110">
    <property type="entry name" value="SGNH hydrolase"/>
    <property type="match status" value="1"/>
</dbReference>
<gene>
    <name evidence="2" type="ORF">ANE_LOCUS3350</name>
</gene>
<sequence>ELFSLGARTFLVPGKFLTGCYAAYLTKFKTTNMKDYDSLTGCLKWPNEFSEYHNEHLKTELNRLQKLYPSATIKYPNYYEVVLRFYREPTQYGAHPKSFLDYIFSQLCILPRFMKRICSLRRILDAAYQR</sequence>
<dbReference type="Proteomes" id="UP000489600">
    <property type="component" value="Unassembled WGS sequence"/>
</dbReference>
<reference evidence="2" key="1">
    <citation type="submission" date="2019-07" db="EMBL/GenBank/DDBJ databases">
        <authorList>
            <person name="Dittberner H."/>
        </authorList>
    </citation>
    <scope>NUCLEOTIDE SEQUENCE [LARGE SCALE GENOMIC DNA]</scope>
</reference>
<accession>A0A565AWI6</accession>
<name>A0A565AWI6_9BRAS</name>
<evidence type="ECO:0000313" key="2">
    <source>
        <dbReference type="EMBL" id="VVA92905.1"/>
    </source>
</evidence>
<proteinExistence type="inferred from homology"/>
<feature type="non-terminal residue" evidence="2">
    <location>
        <position position="1"/>
    </location>
</feature>